<keyword evidence="3" id="KW-1185">Reference proteome</keyword>
<evidence type="ECO:0000256" key="1">
    <source>
        <dbReference type="SAM" id="MobiDB-lite"/>
    </source>
</evidence>
<evidence type="ECO:0000313" key="2">
    <source>
        <dbReference type="EMBL" id="GIH01155.1"/>
    </source>
</evidence>
<reference evidence="2 3" key="1">
    <citation type="submission" date="2021-01" db="EMBL/GenBank/DDBJ databases">
        <title>Whole genome shotgun sequence of Plantactinospora mayteni NBRC 109088.</title>
        <authorList>
            <person name="Komaki H."/>
            <person name="Tamura T."/>
        </authorList>
    </citation>
    <scope>NUCLEOTIDE SEQUENCE [LARGE SCALE GENOMIC DNA]</scope>
    <source>
        <strain evidence="2 3">NBRC 109088</strain>
    </source>
</reference>
<organism evidence="2 3">
    <name type="scientific">Plantactinospora mayteni</name>
    <dbReference type="NCBI Taxonomy" id="566021"/>
    <lineage>
        <taxon>Bacteria</taxon>
        <taxon>Bacillati</taxon>
        <taxon>Actinomycetota</taxon>
        <taxon>Actinomycetes</taxon>
        <taxon>Micromonosporales</taxon>
        <taxon>Micromonosporaceae</taxon>
        <taxon>Plantactinospora</taxon>
    </lineage>
</organism>
<accession>A0ABQ4F2L2</accession>
<comment type="caution">
    <text evidence="2">The sequence shown here is derived from an EMBL/GenBank/DDBJ whole genome shotgun (WGS) entry which is preliminary data.</text>
</comment>
<feature type="region of interest" description="Disordered" evidence="1">
    <location>
        <begin position="57"/>
        <end position="86"/>
    </location>
</feature>
<proteinExistence type="predicted"/>
<gene>
    <name evidence="2" type="ORF">Pma05_77270</name>
</gene>
<protein>
    <submittedName>
        <fullName evidence="2">Uncharacterized protein</fullName>
    </submittedName>
</protein>
<name>A0ABQ4F2L2_9ACTN</name>
<dbReference type="Proteomes" id="UP000621500">
    <property type="component" value="Unassembled WGS sequence"/>
</dbReference>
<evidence type="ECO:0000313" key="3">
    <source>
        <dbReference type="Proteomes" id="UP000621500"/>
    </source>
</evidence>
<dbReference type="EMBL" id="BONX01000065">
    <property type="protein sequence ID" value="GIH01155.1"/>
    <property type="molecule type" value="Genomic_DNA"/>
</dbReference>
<sequence>MTVRLYPYAVSQYDFDPTTVVGRPPHRAYRRAGMLNSPIRAAVGAVGPEDPTEAYRLTGHNTPPNGTPVRASSLGRFGGAECSRHA</sequence>